<dbReference type="KEGG" id="emc:129324157"/>
<feature type="chain" id="PRO_5044705491" evidence="7">
    <location>
        <begin position="19"/>
        <end position="427"/>
    </location>
</feature>
<evidence type="ECO:0000256" key="4">
    <source>
        <dbReference type="ARBA" id="ARBA00022900"/>
    </source>
</evidence>
<gene>
    <name evidence="10 11" type="primary">LOC129324157</name>
</gene>
<dbReference type="PANTHER" id="PTHR11461:SF165">
    <property type="entry name" value="ALPHA-1-ANTITRYPSIN"/>
    <property type="match status" value="1"/>
</dbReference>
<keyword evidence="4" id="KW-0722">Serine protease inhibitor</keyword>
<dbReference type="Gene3D" id="3.30.497.10">
    <property type="entry name" value="Antithrombin, subunit I, domain 2"/>
    <property type="match status" value="1"/>
</dbReference>
<evidence type="ECO:0000259" key="8">
    <source>
        <dbReference type="SMART" id="SM00093"/>
    </source>
</evidence>
<dbReference type="SMART" id="SM00093">
    <property type="entry name" value="SERPIN"/>
    <property type="match status" value="1"/>
</dbReference>
<dbReference type="Proteomes" id="UP001190640">
    <property type="component" value="Chromosome 2"/>
</dbReference>
<evidence type="ECO:0000256" key="1">
    <source>
        <dbReference type="ARBA" id="ARBA00009500"/>
    </source>
</evidence>
<dbReference type="InterPro" id="IPR042178">
    <property type="entry name" value="Serpin_sf_1"/>
</dbReference>
<dbReference type="GO" id="GO:0005615">
    <property type="term" value="C:extracellular space"/>
    <property type="evidence" value="ECO:0007669"/>
    <property type="project" value="InterPro"/>
</dbReference>
<keyword evidence="2" id="KW-0646">Protease inhibitor</keyword>
<evidence type="ECO:0000313" key="10">
    <source>
        <dbReference type="RefSeq" id="XP_054827172.1"/>
    </source>
</evidence>
<feature type="domain" description="Serpin" evidence="8">
    <location>
        <begin position="66"/>
        <end position="425"/>
    </location>
</feature>
<dbReference type="SUPFAM" id="SSF56574">
    <property type="entry name" value="Serpins"/>
    <property type="match status" value="1"/>
</dbReference>
<evidence type="ECO:0000313" key="9">
    <source>
        <dbReference type="Proteomes" id="UP001190640"/>
    </source>
</evidence>
<organism evidence="9 10">
    <name type="scientific">Eublepharis macularius</name>
    <name type="common">Leopard gecko</name>
    <name type="synonym">Cyrtodactylus macularius</name>
    <dbReference type="NCBI Taxonomy" id="481883"/>
    <lineage>
        <taxon>Eukaryota</taxon>
        <taxon>Metazoa</taxon>
        <taxon>Chordata</taxon>
        <taxon>Craniata</taxon>
        <taxon>Vertebrata</taxon>
        <taxon>Euteleostomi</taxon>
        <taxon>Lepidosauria</taxon>
        <taxon>Squamata</taxon>
        <taxon>Bifurcata</taxon>
        <taxon>Gekkota</taxon>
        <taxon>Eublepharidae</taxon>
        <taxon>Eublepharinae</taxon>
        <taxon>Eublepharis</taxon>
    </lineage>
</organism>
<dbReference type="InterPro" id="IPR023795">
    <property type="entry name" value="Serpin_CS"/>
</dbReference>
<dbReference type="GO" id="GO:0004867">
    <property type="term" value="F:serine-type endopeptidase inhibitor activity"/>
    <property type="evidence" value="ECO:0007669"/>
    <property type="project" value="UniProtKB-KW"/>
</dbReference>
<dbReference type="CDD" id="cd19548">
    <property type="entry name" value="serpinA_A1AT-like"/>
    <property type="match status" value="1"/>
</dbReference>
<dbReference type="GeneID" id="129324157"/>
<dbReference type="FunFam" id="3.30.497.10:FF:000001">
    <property type="entry name" value="Serine protease inhibitor"/>
    <property type="match status" value="1"/>
</dbReference>
<name>A0AA97IX05_EUBMA</name>
<evidence type="ECO:0000256" key="3">
    <source>
        <dbReference type="ARBA" id="ARBA00022729"/>
    </source>
</evidence>
<dbReference type="FunFam" id="2.30.39.10:FF:000003">
    <property type="entry name" value="alpha-1-antitrypsin isoform X1"/>
    <property type="match status" value="1"/>
</dbReference>
<dbReference type="Gene3D" id="2.10.310.10">
    <property type="entry name" value="Serpins superfamily"/>
    <property type="match status" value="1"/>
</dbReference>
<proteinExistence type="inferred from homology"/>
<dbReference type="InterPro" id="IPR000215">
    <property type="entry name" value="Serpin_fam"/>
</dbReference>
<dbReference type="InterPro" id="IPR023796">
    <property type="entry name" value="Serpin_dom"/>
</dbReference>
<comment type="similarity">
    <text evidence="1 6">Belongs to the serpin family.</text>
</comment>
<dbReference type="PROSITE" id="PS00284">
    <property type="entry name" value="SERPIN"/>
    <property type="match status" value="1"/>
</dbReference>
<dbReference type="Pfam" id="PF00079">
    <property type="entry name" value="Serpin"/>
    <property type="match status" value="1"/>
</dbReference>
<dbReference type="InterPro" id="IPR036186">
    <property type="entry name" value="Serpin_sf"/>
</dbReference>
<reference evidence="10 11" key="1">
    <citation type="submission" date="2025-04" db="UniProtKB">
        <authorList>
            <consortium name="RefSeq"/>
        </authorList>
    </citation>
    <scope>IDENTIFICATION</scope>
    <source>
        <tissue evidence="10 11">Blood</tissue>
    </source>
</reference>
<feature type="signal peptide" evidence="7">
    <location>
        <begin position="1"/>
        <end position="18"/>
    </location>
</feature>
<sequence length="427" mass="48331">MKFSLCLCLLLIGLQVHCHHVPGHSDEQEGNGEEHPLEHQHHPLAGQEIEPSSYKKIVDSNAKFLFRLYKHISSDSATQNIFFSPLCISTCFAMLTLGAKDETHHQIFHGLGFNLSDIQENEIHAGFNRIVCTLNQPNNVTQMTLGNALFIEESSKPLPKFLNDVKTLYEAETFSTSFKNSKAAEYEINDYVKNKTNGKISHAVNNLDPHTVMVLLNYIFFKASWKNPFNHELTREADFFVDANTTVKVHMMSREGYYDFFHDDDLLCWVVRLPYNGDFSAWFILPDKGKLKEVEDALVVGLLNKWRTSLKHKKIELRIPKFSISGSYDVKALLQREGVNDVFNDNADLSGITGQRNLKVSKAIHKAVLDVHEGGTEAAAVTVVDITFSALLPPPPILEFNKPFLMFITNKATRHFVFMAKVHNPTA</sequence>
<evidence type="ECO:0000256" key="7">
    <source>
        <dbReference type="SAM" id="SignalP"/>
    </source>
</evidence>
<evidence type="ECO:0000256" key="6">
    <source>
        <dbReference type="RuleBase" id="RU000411"/>
    </source>
</evidence>
<keyword evidence="5" id="KW-0325">Glycoprotein</keyword>
<evidence type="ECO:0000313" key="11">
    <source>
        <dbReference type="RefSeq" id="XP_054827173.1"/>
    </source>
</evidence>
<dbReference type="RefSeq" id="XP_054827173.1">
    <property type="nucleotide sequence ID" value="XM_054971198.1"/>
</dbReference>
<keyword evidence="9" id="KW-1185">Reference proteome</keyword>
<dbReference type="Gene3D" id="2.30.39.10">
    <property type="entry name" value="Alpha-1-antitrypsin, domain 1"/>
    <property type="match status" value="1"/>
</dbReference>
<keyword evidence="3 7" id="KW-0732">Signal</keyword>
<evidence type="ECO:0000256" key="2">
    <source>
        <dbReference type="ARBA" id="ARBA00022690"/>
    </source>
</evidence>
<accession>A0AA97IX05</accession>
<dbReference type="AlphaFoldDB" id="A0AA97IX05"/>
<evidence type="ECO:0000256" key="5">
    <source>
        <dbReference type="ARBA" id="ARBA00023180"/>
    </source>
</evidence>
<protein>
    <submittedName>
        <fullName evidence="10 11">Alpha-1-antitrypsin-like</fullName>
    </submittedName>
</protein>
<dbReference type="InterPro" id="IPR042185">
    <property type="entry name" value="Serpin_sf_2"/>
</dbReference>
<dbReference type="PANTHER" id="PTHR11461">
    <property type="entry name" value="SERINE PROTEASE INHIBITOR, SERPIN"/>
    <property type="match status" value="1"/>
</dbReference>
<dbReference type="RefSeq" id="XP_054827172.1">
    <property type="nucleotide sequence ID" value="XM_054971197.1"/>
</dbReference>